<evidence type="ECO:0000313" key="2">
    <source>
        <dbReference type="EMBL" id="HIZ30680.1"/>
    </source>
</evidence>
<feature type="chain" id="PRO_5039125739" description="Extracellular solute-binding protein" evidence="1">
    <location>
        <begin position="23"/>
        <end position="510"/>
    </location>
</feature>
<accession>A0A9D2IYT4</accession>
<keyword evidence="1" id="KW-0732">Signal</keyword>
<dbReference type="AlphaFoldDB" id="A0A9D2IYT4"/>
<dbReference type="PROSITE" id="PS51257">
    <property type="entry name" value="PROKAR_LIPOPROTEIN"/>
    <property type="match status" value="1"/>
</dbReference>
<evidence type="ECO:0000313" key="3">
    <source>
        <dbReference type="Proteomes" id="UP000824035"/>
    </source>
</evidence>
<feature type="non-terminal residue" evidence="2">
    <location>
        <position position="510"/>
    </location>
</feature>
<dbReference type="SUPFAM" id="SSF53850">
    <property type="entry name" value="Periplasmic binding protein-like II"/>
    <property type="match status" value="1"/>
</dbReference>
<dbReference type="Proteomes" id="UP000824035">
    <property type="component" value="Unassembled WGS sequence"/>
</dbReference>
<dbReference type="Gene3D" id="3.40.190.10">
    <property type="entry name" value="Periplasmic binding protein-like II"/>
    <property type="match status" value="1"/>
</dbReference>
<gene>
    <name evidence="2" type="ORF">H9813_05535</name>
</gene>
<proteinExistence type="predicted"/>
<comment type="caution">
    <text evidence="2">The sequence shown here is derived from an EMBL/GenBank/DDBJ whole genome shotgun (WGS) entry which is preliminary data.</text>
</comment>
<evidence type="ECO:0000256" key="1">
    <source>
        <dbReference type="SAM" id="SignalP"/>
    </source>
</evidence>
<evidence type="ECO:0008006" key="4">
    <source>
        <dbReference type="Google" id="ProtNLM"/>
    </source>
</evidence>
<sequence>MKKPLRLVCGALAALFAAAMLAGCSGGDDSNASSGAHSAAPTGGYVEEDVSPDHNYNVGLFVVDGVLNAFTVENPATPLAQQTAHWYALGQDGQWQEQSGSGFEQLAALVGDGIAYPTAYLTQDGKLFWSVTVITENAEKTSETSYFAVENGTAQKLDTLPAGEASLAFSPDIVAVAACGDTLLTTTTSMELNACDLSGAPVQMELPELEMGSRFLCGSANGYYMLDDQNKLWHYTLGGTTAELALDGGRYSISDPGLFVQSAAVGHDETLYVQMSDGNMASGNSRLLRYRWDSELTVSAGGELTIFSLYRSDTVEAAVNAWQKATGGAATYTWALEEGSEDGYTTVSGSRDDALTQLNTQLLAGSGPDVLILDDMPVDSFIEKGLLADLSGKVDTSGMLENMTGVWQTEQGLFALPARGIPLLAGADEATLTTIKDAETLAGLLAAEASIYDDGRNEVMPLLAYYNTVQLFDTFYPLYAGDIWQGGQLNEDACRRFYELLGQIRAGGGA</sequence>
<dbReference type="SUPFAM" id="SSF63829">
    <property type="entry name" value="Calcium-dependent phosphotriesterase"/>
    <property type="match status" value="1"/>
</dbReference>
<reference evidence="2" key="1">
    <citation type="journal article" date="2021" name="PeerJ">
        <title>Extensive microbial diversity within the chicken gut microbiome revealed by metagenomics and culture.</title>
        <authorList>
            <person name="Gilroy R."/>
            <person name="Ravi A."/>
            <person name="Getino M."/>
            <person name="Pursley I."/>
            <person name="Horton D.L."/>
            <person name="Alikhan N.F."/>
            <person name="Baker D."/>
            <person name="Gharbi K."/>
            <person name="Hall N."/>
            <person name="Watson M."/>
            <person name="Adriaenssens E.M."/>
            <person name="Foster-Nyarko E."/>
            <person name="Jarju S."/>
            <person name="Secka A."/>
            <person name="Antonio M."/>
            <person name="Oren A."/>
            <person name="Chaudhuri R.R."/>
            <person name="La Ragione R."/>
            <person name="Hildebrand F."/>
            <person name="Pallen M.J."/>
        </authorList>
    </citation>
    <scope>NUCLEOTIDE SEQUENCE</scope>
    <source>
        <strain evidence="2">ChiGjej4B4-18154</strain>
    </source>
</reference>
<feature type="signal peptide" evidence="1">
    <location>
        <begin position="1"/>
        <end position="22"/>
    </location>
</feature>
<protein>
    <recommendedName>
        <fullName evidence="4">Extracellular solute-binding protein</fullName>
    </recommendedName>
</protein>
<dbReference type="EMBL" id="DXBV01000049">
    <property type="protein sequence ID" value="HIZ30680.1"/>
    <property type="molecule type" value="Genomic_DNA"/>
</dbReference>
<organism evidence="2 3">
    <name type="scientific">Candidatus Allofournierella merdipullorum</name>
    <dbReference type="NCBI Taxonomy" id="2838595"/>
    <lineage>
        <taxon>Bacteria</taxon>
        <taxon>Bacillati</taxon>
        <taxon>Bacillota</taxon>
        <taxon>Clostridia</taxon>
        <taxon>Eubacteriales</taxon>
        <taxon>Oscillospiraceae</taxon>
        <taxon>Allofournierella</taxon>
    </lineage>
</organism>
<name>A0A9D2IYT4_9FIRM</name>
<reference evidence="2" key="2">
    <citation type="submission" date="2021-04" db="EMBL/GenBank/DDBJ databases">
        <authorList>
            <person name="Gilroy R."/>
        </authorList>
    </citation>
    <scope>NUCLEOTIDE SEQUENCE</scope>
    <source>
        <strain evidence="2">ChiGjej4B4-18154</strain>
    </source>
</reference>